<evidence type="ECO:0000259" key="8">
    <source>
        <dbReference type="Pfam" id="PF04650"/>
    </source>
</evidence>
<dbReference type="Pfam" id="PF19079">
    <property type="entry name" value="CFSR"/>
    <property type="match status" value="8"/>
</dbReference>
<feature type="compositionally biased region" description="Low complexity" evidence="6">
    <location>
        <begin position="2400"/>
        <end position="2409"/>
    </location>
</feature>
<dbReference type="NCBIfam" id="TIGR01168">
    <property type="entry name" value="YSIRK_signal"/>
    <property type="match status" value="1"/>
</dbReference>
<feature type="region of interest" description="Disordered" evidence="6">
    <location>
        <begin position="1107"/>
        <end position="1174"/>
    </location>
</feature>
<keyword evidence="11" id="KW-1185">Reference proteome</keyword>
<dbReference type="EMBL" id="CP023434">
    <property type="protein sequence ID" value="AXY25651.1"/>
    <property type="molecule type" value="Genomic_DNA"/>
</dbReference>
<feature type="compositionally biased region" description="Low complexity" evidence="6">
    <location>
        <begin position="2344"/>
        <end position="2355"/>
    </location>
</feature>
<dbReference type="InterPro" id="IPR008966">
    <property type="entry name" value="Adhesion_dom_sf"/>
</dbReference>
<reference evidence="10 11" key="1">
    <citation type="submission" date="2017-09" db="EMBL/GenBank/DDBJ databases">
        <title>Complete genome sequence of Oxytococcus suis strain ZY16052.</title>
        <authorList>
            <person name="Li F."/>
        </authorList>
    </citation>
    <scope>NUCLEOTIDE SEQUENCE [LARGE SCALE GENOMIC DNA]</scope>
    <source>
        <strain evidence="10 11">ZY16052</strain>
    </source>
</reference>
<comment type="subcellular location">
    <subcellularLocation>
        <location evidence="1">Secreted</location>
        <location evidence="1">Cell wall</location>
        <topology evidence="1">Peptidoglycan-anchor</topology>
    </subcellularLocation>
</comment>
<dbReference type="GO" id="GO:0007155">
    <property type="term" value="P:cell adhesion"/>
    <property type="evidence" value="ECO:0007669"/>
    <property type="project" value="InterPro"/>
</dbReference>
<feature type="compositionally biased region" description="Polar residues" evidence="6">
    <location>
        <begin position="1468"/>
        <end position="1481"/>
    </location>
</feature>
<feature type="region of interest" description="Disordered" evidence="6">
    <location>
        <begin position="1729"/>
        <end position="1777"/>
    </location>
</feature>
<feature type="region of interest" description="Disordered" evidence="6">
    <location>
        <begin position="1557"/>
        <end position="1591"/>
    </location>
</feature>
<feature type="compositionally biased region" description="Polar residues" evidence="6">
    <location>
        <begin position="1131"/>
        <end position="1144"/>
    </location>
</feature>
<evidence type="ECO:0000256" key="3">
    <source>
        <dbReference type="ARBA" id="ARBA00022525"/>
    </source>
</evidence>
<evidence type="ECO:0000259" key="9">
    <source>
        <dbReference type="Pfam" id="PF17961"/>
    </source>
</evidence>
<dbReference type="InterPro" id="IPR011252">
    <property type="entry name" value="Fibrogen-bd_dom1"/>
</dbReference>
<feature type="domain" description="SDR-like Ig" evidence="9">
    <location>
        <begin position="345"/>
        <end position="456"/>
    </location>
</feature>
<feature type="compositionally biased region" description="Polar residues" evidence="6">
    <location>
        <begin position="1638"/>
        <end position="1662"/>
    </location>
</feature>
<feature type="compositionally biased region" description="Polar residues" evidence="6">
    <location>
        <begin position="1234"/>
        <end position="1246"/>
    </location>
</feature>
<feature type="compositionally biased region" description="Polar residues" evidence="6">
    <location>
        <begin position="1317"/>
        <end position="1344"/>
    </location>
</feature>
<feature type="domain" description="Gram-positive cocci surface proteins LPxTG" evidence="7">
    <location>
        <begin position="2426"/>
        <end position="2468"/>
    </location>
</feature>
<dbReference type="Gene3D" id="2.60.40.1290">
    <property type="match status" value="1"/>
</dbReference>
<feature type="compositionally biased region" description="Basic and acidic residues" evidence="6">
    <location>
        <begin position="1701"/>
        <end position="1711"/>
    </location>
</feature>
<feature type="compositionally biased region" description="Polar residues" evidence="6">
    <location>
        <begin position="1440"/>
        <end position="1454"/>
    </location>
</feature>
<evidence type="ECO:0000256" key="2">
    <source>
        <dbReference type="ARBA" id="ARBA00022512"/>
    </source>
</evidence>
<feature type="region of interest" description="Disordered" evidence="6">
    <location>
        <begin position="1309"/>
        <end position="1382"/>
    </location>
</feature>
<protein>
    <recommendedName>
        <fullName evidence="12">Gram-positive cocci surface proteins LPxTG domain-containing protein</fullName>
    </recommendedName>
</protein>
<evidence type="ECO:0000256" key="6">
    <source>
        <dbReference type="SAM" id="MobiDB-lite"/>
    </source>
</evidence>
<evidence type="ECO:0000313" key="11">
    <source>
        <dbReference type="Proteomes" id="UP000263232"/>
    </source>
</evidence>
<dbReference type="InterPro" id="IPR026394">
    <property type="entry name" value="RPT_S_cricet"/>
</dbReference>
<dbReference type="InterPro" id="IPR019931">
    <property type="entry name" value="LPXTG_anchor"/>
</dbReference>
<dbReference type="Pfam" id="PF17961">
    <property type="entry name" value="Big_8"/>
    <property type="match status" value="1"/>
</dbReference>
<feature type="region of interest" description="Disordered" evidence="6">
    <location>
        <begin position="110"/>
        <end position="156"/>
    </location>
</feature>
<feature type="region of interest" description="Disordered" evidence="6">
    <location>
        <begin position="174"/>
        <end position="207"/>
    </location>
</feature>
<feature type="region of interest" description="Disordered" evidence="6">
    <location>
        <begin position="1438"/>
        <end position="1483"/>
    </location>
</feature>
<evidence type="ECO:0008006" key="12">
    <source>
        <dbReference type="Google" id="ProtNLM"/>
    </source>
</evidence>
<feature type="compositionally biased region" description="Basic and acidic residues" evidence="6">
    <location>
        <begin position="1557"/>
        <end position="1569"/>
    </location>
</feature>
<feature type="compositionally biased region" description="Basic and acidic residues" evidence="6">
    <location>
        <begin position="1346"/>
        <end position="1361"/>
    </location>
</feature>
<keyword evidence="3" id="KW-0964">Secreted</keyword>
<dbReference type="SUPFAM" id="SSF49401">
    <property type="entry name" value="Bacterial adhesins"/>
    <property type="match status" value="2"/>
</dbReference>
<dbReference type="Proteomes" id="UP000263232">
    <property type="component" value="Chromosome"/>
</dbReference>
<keyword evidence="4" id="KW-0732">Signal</keyword>
<feature type="region of interest" description="Disordered" evidence="6">
    <location>
        <begin position="1638"/>
        <end position="1711"/>
    </location>
</feature>
<dbReference type="NCBIfam" id="TIGR04203">
    <property type="entry name" value="RPT_S_cricet"/>
    <property type="match status" value="8"/>
</dbReference>
<accession>A0A347WKP4</accession>
<evidence type="ECO:0000256" key="5">
    <source>
        <dbReference type="ARBA" id="ARBA00023088"/>
    </source>
</evidence>
<proteinExistence type="predicted"/>
<feature type="domain" description="YSIRK Gram-positive signal peptide" evidence="8">
    <location>
        <begin position="16"/>
        <end position="37"/>
    </location>
</feature>
<evidence type="ECO:0000256" key="4">
    <source>
        <dbReference type="ARBA" id="ARBA00022729"/>
    </source>
</evidence>
<name>A0A347WKP4_9LACT</name>
<dbReference type="KEGG" id="abae:CL176_06370"/>
<feature type="compositionally biased region" description="Polar residues" evidence="6">
    <location>
        <begin position="2360"/>
        <end position="2369"/>
    </location>
</feature>
<feature type="compositionally biased region" description="Basic and acidic residues" evidence="6">
    <location>
        <begin position="1764"/>
        <end position="1777"/>
    </location>
</feature>
<feature type="compositionally biased region" description="Polar residues" evidence="6">
    <location>
        <begin position="1733"/>
        <end position="1763"/>
    </location>
</feature>
<dbReference type="Pfam" id="PF00746">
    <property type="entry name" value="Gram_pos_anchor"/>
    <property type="match status" value="1"/>
</dbReference>
<organism evidence="10 11">
    <name type="scientific">Suicoccus acidiformans</name>
    <dbReference type="NCBI Taxonomy" id="2036206"/>
    <lineage>
        <taxon>Bacteria</taxon>
        <taxon>Bacillati</taxon>
        <taxon>Bacillota</taxon>
        <taxon>Bacilli</taxon>
        <taxon>Lactobacillales</taxon>
        <taxon>Aerococcaceae</taxon>
        <taxon>Suicoccus</taxon>
    </lineage>
</organism>
<evidence type="ECO:0000313" key="10">
    <source>
        <dbReference type="EMBL" id="AXY25651.1"/>
    </source>
</evidence>
<feature type="region of interest" description="Disordered" evidence="6">
    <location>
        <begin position="1234"/>
        <end position="1275"/>
    </location>
</feature>
<dbReference type="Pfam" id="PF04650">
    <property type="entry name" value="YSIRK_signal"/>
    <property type="match status" value="1"/>
</dbReference>
<keyword evidence="2" id="KW-0134">Cell wall</keyword>
<evidence type="ECO:0000256" key="1">
    <source>
        <dbReference type="ARBA" id="ARBA00004168"/>
    </source>
</evidence>
<dbReference type="OrthoDB" id="2136702at2"/>
<dbReference type="Gene3D" id="2.60.40.1280">
    <property type="match status" value="1"/>
</dbReference>
<feature type="region of interest" description="Disordered" evidence="6">
    <location>
        <begin position="2311"/>
        <end position="2410"/>
    </location>
</feature>
<gene>
    <name evidence="10" type="ORF">CL176_06370</name>
</gene>
<keyword evidence="5" id="KW-0572">Peptidoglycan-anchor</keyword>
<evidence type="ECO:0000259" key="7">
    <source>
        <dbReference type="Pfam" id="PF00746"/>
    </source>
</evidence>
<sequence length="2470" mass="266251">MVGKNNTDLLLRKEGEKQQTYSIKKLNVGVASVAVAAWMTFSGSTIISAAEAELLYQSMGDADITSTVELSEDSLPEVTIEETTLSGYFESSEEPIHFDEAAEAEASMVEGSVAEATVDSADESPAVESPAAIGPAEEGSVVEDTSKEEPECEVGQDVSTIDNVDPVKSSSQAVAIESEESSVTSDAPVTASEASADLAEQAPADETVAPAPVLDEVQESRKAAAEPVLETRIVKENNQSFFEVMSDGLVKASLNEADLEVIERDGRFNIERPLTPGRVQIEAVNAHGATQRGFTIGEMSGVPLNASPFRALPLTNGQDVSNIVDAQGNLVVGDTLRGDGGFINFSMVVNVPESVNAGDYIELHYSPAISISQVNPNDRTNIDSSERIHDAALYGEYVQTVLDPNSLEEIAIIEDDRSNNKIRYTFTDYVDRHNNVSFSQNFFHNADLNEAPNSGNYNIYYTLGDKTLGSKNVYIDYSGFKRTSRNGNISVAAIWKEVVDGEKGQAVAYFNVDNHLPENHRYYLNFTPSIGGYTNTVDYNSLSYRIYRLSDGSVLPDSMAFDPNTVNALDVTNSINISRDASQGSISFTPQLSNRRATYVVVADVAMNPDAGNAQIVNAQAYNGVPEDSASITKATATQGGGGQGSGEVTTNGSFVETHQYIEYDGDGNVIFDSGKLPARDREVTNQPAGTSYTTGQQAREGFEFVRVTGTAPAIDTTNGSTQNGTIQANTILRADYVYEKHPVMEVGSFIETHRYIEYDAKNNIINDTGRIQALDRQKIDEPRGTTYTTSARPDGTIESPMTGYKFMSVSGNAHIDPVFGSQQTGEIPANETVRADYIYINQPAVEEDPLYEMTVEDISYETQFILAEDSTKPVGIREIQKGQDGRERVLYRHINPETIPNFTPDNFTNIRGQYYEEVSREIIQEAQAQIFEYTPRYITETIRNADNSITLVFNNREEMVIPPAEMGEVVPIIETSRSEGPLNPADAEAYHDNPGGYAGVTRPGTWILVQNPARDAKGHLIYNKADELEYTTERRFIPDAIDGEDGQNGQDGVEPIVQVSEGREIEADPNSRLGTWVLVRTPRRDAQGNLVKDEAGQQFYDEQREFIPDGQDGKSPTASVKDNGDGTHTVGVTNPDGSQTTTIIRDGKDGHDGLTPQVEATPGTEDPNDPESRVGTWVIIRNPQRDADGNPIRDVDGNLVYDNTREFIPDGQDGKSATASVVDNGDGTHIVTITNPDGTETTTTIRDGKDGHDGLTPQVEATPGTEDPNDPESRVGTWVIIRNPQRDADGNPIRDVDGNLVYDNTREFIPDGQDGESATASVEDNGDGTHTVTITNPDGTKTKTTIRDGKDGEKGQDGRDGLTPQVEVTPGTEDPNDSNSRVGTWVIIRNPQRDADGNPIRDVDGNLVYDITREFIPDGQDGKSATASVLDNGDGTHIVTITNPDGTETTTTIRDGKDGRDGLTPQVEVTSGTEDPNNPESRAGTWVIIRTPQRDTNGDPIRDKEGNLVYDITREFVPDGQDGKSATASVINNGDGTHTVTITNPDGTETMTIIRDGKDGEKGQDGRDGLTPQVEVTPGAEDPNDPESRAGTWVIIRNPQRYADGNPIRDVDGNLVYDITREFIPDGQDGKSATASVVDNGDGTHTVTITNPDGTETTTTIRDGKDGRDGLTPQVEVTPGTEEPNDPNSRTGSWVIIRNPQRDSEGNPIRDVDGNLVYDITRKFIPDGQDGESATASVVDNGNGTHTVTITNPDGTETTTTIRDGKDGRNGKDGRDGLTPIVHAEAGFEDPTDLTSRKGVWLEIHNPQKDGNGDPIRDADGNLVYEIERIFVAEGEDGQDGESPTAEVIAIGDGSHTLIVTNPDGSKTETIIHDGQDGNYVEVIDNGDGSFEVIVRDGQTQAEVSRYTVRNGQDGLSITAQTERGELGGCTGTWVNIYEMHPDRRRGALLDREFIFDGQDGESPQNGNDSGIHNENANINTNEQGDVIITIDGKDPIIIPNPDRTEYPIDNVRIDELGNLIIVLSDGRQINAGNIRPVPNEDGLQIVSTTKDADGNTVLNLSDGSHIVIPTPTPSTNAQNITVNINIIQDSERDLASAVIDNRGHLLLTYTDGETVDLGRVTAEPSPAGRSIASTIVNNQNELIIVYTDGSIENAGTIQVKDGTDGKSAYEIWLEAGNNGSIQDFLESLKAPNDPSDSSNRFVEKITVNESGDLVVHYTDQTEQTIHNYPSAVDNTNSVKDARVDQNGHLIITLENGRQIDAGNVRGPEGAPGKDGRSIANIRLDDNGNVIVVYNDFSVDIVGQLNCCKTPNPPAPNEPDTPGEPENPDTPDSNDPNEPNKPTDPNTPTDPNKPVDLGQPSNPNNGDGSNIPPSPTDPVQPGKHTPNQPIGGGTGTTGGTPVNIPTPVSANAGRAQHIVNSSNYQSQSAKELPNTGESDERTIYTGVAATLILTSLALVASIKRKEDEA</sequence>
<dbReference type="InterPro" id="IPR041171">
    <property type="entry name" value="SDR_Ig"/>
</dbReference>
<dbReference type="InterPro" id="IPR005877">
    <property type="entry name" value="YSIRK_signal_dom"/>
</dbReference>